<reference evidence="1 2" key="1">
    <citation type="submission" date="2016-10" db="EMBL/GenBank/DDBJ databases">
        <authorList>
            <person name="de Groot N.N."/>
        </authorList>
    </citation>
    <scope>NUCLEOTIDE SEQUENCE [LARGE SCALE GENOMIC DNA]</scope>
    <source>
        <strain evidence="1 2">DSM 6059</strain>
    </source>
</reference>
<name>A0A1I1FYZ6_9GAMM</name>
<dbReference type="STRING" id="1123010.SAMN02745724_00745"/>
<accession>A0A1I1FYZ6</accession>
<evidence type="ECO:0000313" key="1">
    <source>
        <dbReference type="EMBL" id="SFC04505.1"/>
    </source>
</evidence>
<keyword evidence="2" id="KW-1185">Reference proteome</keyword>
<protein>
    <submittedName>
        <fullName evidence="1">Uncharacterized protein</fullName>
    </submittedName>
</protein>
<evidence type="ECO:0000313" key="2">
    <source>
        <dbReference type="Proteomes" id="UP000198862"/>
    </source>
</evidence>
<dbReference type="EMBL" id="FOLO01000004">
    <property type="protein sequence ID" value="SFC04505.1"/>
    <property type="molecule type" value="Genomic_DNA"/>
</dbReference>
<dbReference type="Proteomes" id="UP000198862">
    <property type="component" value="Unassembled WGS sequence"/>
</dbReference>
<dbReference type="OrthoDB" id="9853441at2"/>
<gene>
    <name evidence="1" type="ORF">SAMN02745724_00745</name>
</gene>
<dbReference type="AlphaFoldDB" id="A0A1I1FYZ6"/>
<sequence length="90" mass="10102">MTDTAHAPLYLLAEQIANAKTRDEKIALAAKCPGPYLAILRKQVRTIYDKRNIVKPAKKTLPACFISLKLRLKRKNRKANGKTKATTDKP</sequence>
<proteinExistence type="predicted"/>
<organism evidence="1 2">
    <name type="scientific">Pseudoalteromonas denitrificans DSM 6059</name>
    <dbReference type="NCBI Taxonomy" id="1123010"/>
    <lineage>
        <taxon>Bacteria</taxon>
        <taxon>Pseudomonadati</taxon>
        <taxon>Pseudomonadota</taxon>
        <taxon>Gammaproteobacteria</taxon>
        <taxon>Alteromonadales</taxon>
        <taxon>Pseudoalteromonadaceae</taxon>
        <taxon>Pseudoalteromonas</taxon>
    </lineage>
</organism>
<dbReference type="RefSeq" id="WP_091980087.1">
    <property type="nucleotide sequence ID" value="NZ_FOLO01000004.1"/>
</dbReference>